<dbReference type="InterPro" id="IPR036249">
    <property type="entry name" value="Thioredoxin-like_sf"/>
</dbReference>
<dbReference type="PROSITE" id="PS51354">
    <property type="entry name" value="GLUTAREDOXIN_2"/>
    <property type="match status" value="1"/>
</dbReference>
<gene>
    <name evidence="2" type="ORF">MNBD_GAMMA06-42</name>
</gene>
<name>A0A3B0XCQ2_9ZZZZ</name>
<reference evidence="2" key="1">
    <citation type="submission" date="2018-06" db="EMBL/GenBank/DDBJ databases">
        <authorList>
            <person name="Zhirakovskaya E."/>
        </authorList>
    </citation>
    <scope>NUCLEOTIDE SEQUENCE</scope>
</reference>
<dbReference type="Gene3D" id="3.40.30.10">
    <property type="entry name" value="Glutaredoxin"/>
    <property type="match status" value="1"/>
</dbReference>
<evidence type="ECO:0000259" key="1">
    <source>
        <dbReference type="Pfam" id="PF13192"/>
    </source>
</evidence>
<proteinExistence type="predicted"/>
<sequence>MTKVEVFTAPGCGKCGKAKHVLEDIVNEMGAEKFEWREINILQEMDYAIELGVLSTPSIAIDGELIFTALPSVKQLQKTLGDYEAGNNAGEK</sequence>
<evidence type="ECO:0000313" key="2">
    <source>
        <dbReference type="EMBL" id="VAW53794.1"/>
    </source>
</evidence>
<dbReference type="AlphaFoldDB" id="A0A3B0XCQ2"/>
<accession>A0A3B0XCQ2</accession>
<protein>
    <recommendedName>
        <fullName evidence="1">Thioredoxin-like fold domain-containing protein</fullName>
    </recommendedName>
</protein>
<dbReference type="EMBL" id="UOFD01000066">
    <property type="protein sequence ID" value="VAW53794.1"/>
    <property type="molecule type" value="Genomic_DNA"/>
</dbReference>
<feature type="domain" description="Thioredoxin-like fold" evidence="1">
    <location>
        <begin position="3"/>
        <end position="80"/>
    </location>
</feature>
<organism evidence="2">
    <name type="scientific">hydrothermal vent metagenome</name>
    <dbReference type="NCBI Taxonomy" id="652676"/>
    <lineage>
        <taxon>unclassified sequences</taxon>
        <taxon>metagenomes</taxon>
        <taxon>ecological metagenomes</taxon>
    </lineage>
</organism>
<dbReference type="InterPro" id="IPR012336">
    <property type="entry name" value="Thioredoxin-like_fold"/>
</dbReference>
<dbReference type="Pfam" id="PF13192">
    <property type="entry name" value="Thioredoxin_3"/>
    <property type="match status" value="1"/>
</dbReference>
<dbReference type="SUPFAM" id="SSF52833">
    <property type="entry name" value="Thioredoxin-like"/>
    <property type="match status" value="1"/>
</dbReference>